<dbReference type="PROSITE" id="PS51419">
    <property type="entry name" value="RAB"/>
    <property type="match status" value="1"/>
</dbReference>
<proteinExistence type="predicted"/>
<dbReference type="PROSITE" id="PS51420">
    <property type="entry name" value="RHO"/>
    <property type="match status" value="1"/>
</dbReference>
<reference evidence="4" key="1">
    <citation type="submission" date="2014-11" db="EMBL/GenBank/DDBJ databases">
        <authorList>
            <person name="Otto D Thomas"/>
            <person name="Naeem Raeece"/>
        </authorList>
    </citation>
    <scope>NUCLEOTIDE SEQUENCE</scope>
</reference>
<evidence type="ECO:0000313" key="4">
    <source>
        <dbReference type="EMBL" id="CEM27218.1"/>
    </source>
</evidence>
<dbReference type="InterPro" id="IPR005225">
    <property type="entry name" value="Small_GTP-bd"/>
</dbReference>
<sequence length="200" mass="22243">MSSNAKFKFIFVGDGAVGKTSLIARFVYDSFDEAYVATIGMDLISKRIHVDDKPVRLQLWDTAGQERFRALIPSYFRDANVSVIVYDVVDRRSFEATSSWAEEVRRERGDEILIALVGNKIDLVDMRQVSYEEGQAQAEQLNATFFEASAKTGQNVKELFRAMAKRLLEEGVEGAGAANEASHSLTEPTPPPPDPKKCSC</sequence>
<dbReference type="Gene3D" id="3.40.50.300">
    <property type="entry name" value="P-loop containing nucleotide triphosphate hydrolases"/>
    <property type="match status" value="1"/>
</dbReference>
<name>A0A0G4GE03_9ALVE</name>
<dbReference type="SMART" id="SM00175">
    <property type="entry name" value="RAB"/>
    <property type="match status" value="1"/>
</dbReference>
<dbReference type="InterPro" id="IPR050227">
    <property type="entry name" value="Rab"/>
</dbReference>
<dbReference type="NCBIfam" id="TIGR00231">
    <property type="entry name" value="small_GTP"/>
    <property type="match status" value="1"/>
</dbReference>
<dbReference type="AlphaFoldDB" id="A0A0G4GE03"/>
<evidence type="ECO:0000256" key="3">
    <source>
        <dbReference type="SAM" id="MobiDB-lite"/>
    </source>
</evidence>
<dbReference type="SUPFAM" id="SSF52540">
    <property type="entry name" value="P-loop containing nucleoside triphosphate hydrolases"/>
    <property type="match status" value="1"/>
</dbReference>
<dbReference type="SMART" id="SM00174">
    <property type="entry name" value="RHO"/>
    <property type="match status" value="1"/>
</dbReference>
<dbReference type="Pfam" id="PF00071">
    <property type="entry name" value="Ras"/>
    <property type="match status" value="1"/>
</dbReference>
<dbReference type="InterPro" id="IPR027417">
    <property type="entry name" value="P-loop_NTPase"/>
</dbReference>
<dbReference type="SMART" id="SM00176">
    <property type="entry name" value="RAN"/>
    <property type="match status" value="1"/>
</dbReference>
<dbReference type="PhylomeDB" id="A0A0G4GE03"/>
<dbReference type="EMBL" id="CDMZ01001103">
    <property type="protein sequence ID" value="CEM27218.1"/>
    <property type="molecule type" value="Genomic_DNA"/>
</dbReference>
<dbReference type="PRINTS" id="PR00449">
    <property type="entry name" value="RASTRNSFRMNG"/>
</dbReference>
<evidence type="ECO:0000256" key="2">
    <source>
        <dbReference type="ARBA" id="ARBA00023134"/>
    </source>
</evidence>
<dbReference type="PROSITE" id="PS51421">
    <property type="entry name" value="RAS"/>
    <property type="match status" value="1"/>
</dbReference>
<gene>
    <name evidence="4" type="ORF">Cvel_4543</name>
</gene>
<dbReference type="VEuPathDB" id="CryptoDB:Cvel_4543"/>
<protein>
    <submittedName>
        <fullName evidence="4">Uncharacterized protein</fullName>
    </submittedName>
</protein>
<feature type="region of interest" description="Disordered" evidence="3">
    <location>
        <begin position="173"/>
        <end position="200"/>
    </location>
</feature>
<dbReference type="SMART" id="SM00173">
    <property type="entry name" value="RAS"/>
    <property type="match status" value="1"/>
</dbReference>
<dbReference type="GO" id="GO:0003924">
    <property type="term" value="F:GTPase activity"/>
    <property type="evidence" value="ECO:0007669"/>
    <property type="project" value="InterPro"/>
</dbReference>
<dbReference type="CDD" id="cd01861">
    <property type="entry name" value="Rab6"/>
    <property type="match status" value="1"/>
</dbReference>
<dbReference type="GO" id="GO:0005525">
    <property type="term" value="F:GTP binding"/>
    <property type="evidence" value="ECO:0007669"/>
    <property type="project" value="UniProtKB-KW"/>
</dbReference>
<dbReference type="PANTHER" id="PTHR47977">
    <property type="entry name" value="RAS-RELATED PROTEIN RAB"/>
    <property type="match status" value="1"/>
</dbReference>
<accession>A0A0G4GE03</accession>
<dbReference type="FunFam" id="3.40.50.300:FF:000823">
    <property type="entry name" value="Small GTPase RAB, putative"/>
    <property type="match status" value="1"/>
</dbReference>
<organism evidence="4">
    <name type="scientific">Chromera velia CCMP2878</name>
    <dbReference type="NCBI Taxonomy" id="1169474"/>
    <lineage>
        <taxon>Eukaryota</taxon>
        <taxon>Sar</taxon>
        <taxon>Alveolata</taxon>
        <taxon>Colpodellida</taxon>
        <taxon>Chromeraceae</taxon>
        <taxon>Chromera</taxon>
    </lineage>
</organism>
<dbReference type="InterPro" id="IPR001806">
    <property type="entry name" value="Small_GTPase"/>
</dbReference>
<keyword evidence="1" id="KW-0547">Nucleotide-binding</keyword>
<evidence type="ECO:0000256" key="1">
    <source>
        <dbReference type="ARBA" id="ARBA00022741"/>
    </source>
</evidence>
<keyword evidence="2" id="KW-0342">GTP-binding</keyword>